<proteinExistence type="predicted"/>
<keyword evidence="1" id="KW-1133">Transmembrane helix</keyword>
<reference evidence="2" key="1">
    <citation type="submission" date="2022-10" db="EMBL/GenBank/DDBJ databases">
        <title>Chitinophaga sp. nov., isolated from soil.</title>
        <authorList>
            <person name="Jeon C.O."/>
        </authorList>
    </citation>
    <scope>NUCLEOTIDE SEQUENCE</scope>
    <source>
        <strain evidence="2">R8</strain>
    </source>
</reference>
<evidence type="ECO:0000256" key="1">
    <source>
        <dbReference type="SAM" id="Phobius"/>
    </source>
</evidence>
<feature type="transmembrane region" description="Helical" evidence="1">
    <location>
        <begin position="140"/>
        <end position="161"/>
    </location>
</feature>
<feature type="transmembrane region" description="Helical" evidence="1">
    <location>
        <begin position="106"/>
        <end position="128"/>
    </location>
</feature>
<feature type="transmembrane region" description="Helical" evidence="1">
    <location>
        <begin position="61"/>
        <end position="85"/>
    </location>
</feature>
<feature type="transmembrane region" description="Helical" evidence="1">
    <location>
        <begin position="37"/>
        <end position="55"/>
    </location>
</feature>
<keyword evidence="1" id="KW-0472">Membrane</keyword>
<evidence type="ECO:0000313" key="2">
    <source>
        <dbReference type="EMBL" id="UYQ94644.1"/>
    </source>
</evidence>
<evidence type="ECO:0000313" key="3">
    <source>
        <dbReference type="Proteomes" id="UP001162741"/>
    </source>
</evidence>
<organism evidence="2 3">
    <name type="scientific">Chitinophaga horti</name>
    <dbReference type="NCBI Taxonomy" id="2920382"/>
    <lineage>
        <taxon>Bacteria</taxon>
        <taxon>Pseudomonadati</taxon>
        <taxon>Bacteroidota</taxon>
        <taxon>Chitinophagia</taxon>
        <taxon>Chitinophagales</taxon>
        <taxon>Chitinophagaceae</taxon>
        <taxon>Chitinophaga</taxon>
    </lineage>
</organism>
<protein>
    <submittedName>
        <fullName evidence="2">Uncharacterized protein</fullName>
    </submittedName>
</protein>
<gene>
    <name evidence="2" type="ORF">MKQ68_06005</name>
</gene>
<dbReference type="Proteomes" id="UP001162741">
    <property type="component" value="Chromosome"/>
</dbReference>
<accession>A0ABY6J905</accession>
<sequence>MDELKSAWNEANKNMSPATATWEPREQKVTRQIKRQLIIESIAWTALLLVFRDIFDGDEKPLYLNVILASAVLFMLAHNVSGLLAARNLINGTDLKASLHRYVRRLQVFGAVAVLGRALGVAALLWFFCAGMTFNATKYWLLAGALVVIGVQLFLLGRLWAARVTRIRAALSDLQ</sequence>
<dbReference type="EMBL" id="CP107006">
    <property type="protein sequence ID" value="UYQ94644.1"/>
    <property type="molecule type" value="Genomic_DNA"/>
</dbReference>
<keyword evidence="3" id="KW-1185">Reference proteome</keyword>
<name>A0ABY6J905_9BACT</name>
<keyword evidence="1" id="KW-0812">Transmembrane</keyword>
<dbReference type="RefSeq" id="WP_264282512.1">
    <property type="nucleotide sequence ID" value="NZ_CP107006.1"/>
</dbReference>